<keyword evidence="10" id="KW-0479">Metal-binding</keyword>
<dbReference type="GO" id="GO:0006364">
    <property type="term" value="P:rRNA processing"/>
    <property type="evidence" value="ECO:0007669"/>
    <property type="project" value="UniProtKB-KW"/>
</dbReference>
<keyword evidence="7" id="KW-0820">tRNA-binding</keyword>
<evidence type="ECO:0000313" key="18">
    <source>
        <dbReference type="Proteomes" id="UP000197003"/>
    </source>
</evidence>
<keyword evidence="11" id="KW-0699">rRNA-binding</keyword>
<evidence type="ECO:0000256" key="11">
    <source>
        <dbReference type="ARBA" id="ARBA00022730"/>
    </source>
</evidence>
<dbReference type="EMBL" id="CP020946">
    <property type="protein sequence ID" value="ASD62143.1"/>
    <property type="molecule type" value="Genomic_DNA"/>
</dbReference>
<keyword evidence="9" id="KW-0540">Nuclease</keyword>
<evidence type="ECO:0000256" key="14">
    <source>
        <dbReference type="ARBA" id="ARBA00022842"/>
    </source>
</evidence>
<evidence type="ECO:0000256" key="7">
    <source>
        <dbReference type="ARBA" id="ARBA00022555"/>
    </source>
</evidence>
<dbReference type="GO" id="GO:0046872">
    <property type="term" value="F:metal ion binding"/>
    <property type="evidence" value="ECO:0007669"/>
    <property type="project" value="UniProtKB-KW"/>
</dbReference>
<evidence type="ECO:0000256" key="15">
    <source>
        <dbReference type="ARBA" id="ARBA00022884"/>
    </source>
</evidence>
<dbReference type="GO" id="GO:0008033">
    <property type="term" value="P:tRNA processing"/>
    <property type="evidence" value="ECO:0007669"/>
    <property type="project" value="UniProtKB-KW"/>
</dbReference>
<evidence type="ECO:0000256" key="5">
    <source>
        <dbReference type="ARBA" id="ARBA00022490"/>
    </source>
</evidence>
<dbReference type="GO" id="GO:0004519">
    <property type="term" value="F:endonuclease activity"/>
    <property type="evidence" value="ECO:0007669"/>
    <property type="project" value="UniProtKB-KW"/>
</dbReference>
<dbReference type="InterPro" id="IPR048583">
    <property type="entry name" value="RNase_E_G_thioredoxin-like"/>
</dbReference>
<dbReference type="InterPro" id="IPR019307">
    <property type="entry name" value="RNA-bd_AU-1/RNase_E/G"/>
</dbReference>
<evidence type="ECO:0000256" key="4">
    <source>
        <dbReference type="ARBA" id="ARBA00017719"/>
    </source>
</evidence>
<dbReference type="RefSeq" id="WP_088563812.1">
    <property type="nucleotide sequence ID" value="NZ_CP020946.1"/>
</dbReference>
<proteinExistence type="inferred from homology"/>
<comment type="cofactor">
    <cofactor evidence="1">
        <name>Mg(2+)</name>
        <dbReference type="ChEBI" id="CHEBI:18420"/>
    </cofactor>
</comment>
<keyword evidence="6" id="KW-0698">rRNA processing</keyword>
<dbReference type="GO" id="GO:0016787">
    <property type="term" value="F:hydrolase activity"/>
    <property type="evidence" value="ECO:0007669"/>
    <property type="project" value="UniProtKB-KW"/>
</dbReference>
<dbReference type="SUPFAM" id="SSF50249">
    <property type="entry name" value="Nucleic acid-binding proteins"/>
    <property type="match status" value="1"/>
</dbReference>
<evidence type="ECO:0000256" key="1">
    <source>
        <dbReference type="ARBA" id="ARBA00001946"/>
    </source>
</evidence>
<dbReference type="Proteomes" id="UP000197003">
    <property type="component" value="Chromosome"/>
</dbReference>
<dbReference type="CDD" id="cd04453">
    <property type="entry name" value="S1_RNase_E"/>
    <property type="match status" value="1"/>
</dbReference>
<dbReference type="OrthoDB" id="5287695at2"/>
<name>A0A1Z3N3T9_BDEBC</name>
<keyword evidence="14" id="KW-0460">Magnesium</keyword>
<keyword evidence="12" id="KW-0255">Endonuclease</keyword>
<sequence>MSAEILINVRPQETRVAYVDGGILTDLKIERKTSPTLVGSIHRGTVIRVLPGMQAAFVDIGLEKAAFLYVGDIREDVDDNFLSAVDREEPMDEGDDDKPLTHANKTPIQDLVKEGQSILVQVSKDPLGTKGARLTTHLSLPGRFVVFLPTVRHLGISRRIEDEGERERLRKLVQKINPSGGVIVRTAGDGASEEMLKADIEYLDRLSKEIFKNYEKKKTPGPLHTELDVELRALRDLMSEDVTSVWVDDVEIHKKVVKFVSQFMPKYKQNIVLYEEKKPLFDLYDIDIEISRSMERKIWLKSGGYIVIDEAEALVVIDVNTGKFVGKKDLEDTILKTNLEAVRETAHQLRVRNCGGIIIIDFIDMEKESHREKVLEALAEELARDRARTNIVSMSQLGLVEMTRKRIRPSLIKTLCEPCSYCEGKGYIKRKSTVANEIFRELERDADMLINKKTNVVIHCHSEVVDWIYEVEGESLEGIEKKLGRSVAFKIEPNYHLEQYEIFFV</sequence>
<dbReference type="SMART" id="SM00316">
    <property type="entry name" value="S1"/>
    <property type="match status" value="1"/>
</dbReference>
<dbReference type="InterPro" id="IPR003029">
    <property type="entry name" value="S1_domain"/>
</dbReference>
<dbReference type="InterPro" id="IPR012340">
    <property type="entry name" value="NA-bd_OB-fold"/>
</dbReference>
<keyword evidence="8" id="KW-0819">tRNA processing</keyword>
<dbReference type="PANTHER" id="PTHR30001:SF0">
    <property type="entry name" value="RIBONUCLEASE G"/>
    <property type="match status" value="1"/>
</dbReference>
<evidence type="ECO:0000259" key="16">
    <source>
        <dbReference type="SMART" id="SM00316"/>
    </source>
</evidence>
<evidence type="ECO:0000256" key="3">
    <source>
        <dbReference type="ARBA" id="ARBA00005663"/>
    </source>
</evidence>
<dbReference type="Pfam" id="PF10150">
    <property type="entry name" value="RNase_E_G"/>
    <property type="match status" value="1"/>
</dbReference>
<comment type="subcellular location">
    <subcellularLocation>
        <location evidence="2">Cytoplasm</location>
    </subcellularLocation>
</comment>
<dbReference type="GO" id="GO:0005737">
    <property type="term" value="C:cytoplasm"/>
    <property type="evidence" value="ECO:0007669"/>
    <property type="project" value="UniProtKB-SubCell"/>
</dbReference>
<evidence type="ECO:0000313" key="17">
    <source>
        <dbReference type="EMBL" id="ASD62143.1"/>
    </source>
</evidence>
<dbReference type="GO" id="GO:0004540">
    <property type="term" value="F:RNA nuclease activity"/>
    <property type="evidence" value="ECO:0007669"/>
    <property type="project" value="InterPro"/>
</dbReference>
<evidence type="ECO:0000256" key="8">
    <source>
        <dbReference type="ARBA" id="ARBA00022694"/>
    </source>
</evidence>
<evidence type="ECO:0000256" key="2">
    <source>
        <dbReference type="ARBA" id="ARBA00004496"/>
    </source>
</evidence>
<keyword evidence="13" id="KW-0378">Hydrolase</keyword>
<evidence type="ECO:0000256" key="10">
    <source>
        <dbReference type="ARBA" id="ARBA00022723"/>
    </source>
</evidence>
<dbReference type="InterPro" id="IPR004659">
    <property type="entry name" value="RNase_E/G"/>
</dbReference>
<evidence type="ECO:0000256" key="6">
    <source>
        <dbReference type="ARBA" id="ARBA00022552"/>
    </source>
</evidence>
<dbReference type="NCBIfam" id="TIGR00757">
    <property type="entry name" value="RNaseEG"/>
    <property type="match status" value="1"/>
</dbReference>
<dbReference type="GO" id="GO:0000049">
    <property type="term" value="F:tRNA binding"/>
    <property type="evidence" value="ECO:0007669"/>
    <property type="project" value="UniProtKB-KW"/>
</dbReference>
<keyword evidence="15" id="KW-0694">RNA-binding</keyword>
<reference evidence="17 18" key="1">
    <citation type="submission" date="2017-04" db="EMBL/GenBank/DDBJ databases">
        <title>Whole genome sequence of Bdellovibrio bacteriovorus strain SSB218315.</title>
        <authorList>
            <person name="Oyedara O."/>
            <person name="Rodriguez-Perez M.A."/>
        </authorList>
    </citation>
    <scope>NUCLEOTIDE SEQUENCE [LARGE SCALE GENOMIC DNA]</scope>
    <source>
        <strain evidence="17 18">SSB218315</strain>
    </source>
</reference>
<evidence type="ECO:0000256" key="12">
    <source>
        <dbReference type="ARBA" id="ARBA00022759"/>
    </source>
</evidence>
<dbReference type="AlphaFoldDB" id="A0A1Z3N3T9"/>
<evidence type="ECO:0000256" key="9">
    <source>
        <dbReference type="ARBA" id="ARBA00022722"/>
    </source>
</evidence>
<dbReference type="PANTHER" id="PTHR30001">
    <property type="entry name" value="RIBONUCLEASE"/>
    <property type="match status" value="1"/>
</dbReference>
<dbReference type="Pfam" id="PF20833">
    <property type="entry name" value="RNase_E_G_Thio"/>
    <property type="match status" value="1"/>
</dbReference>
<keyword evidence="5" id="KW-0963">Cytoplasm</keyword>
<protein>
    <recommendedName>
        <fullName evidence="4">Ribonuclease G</fullName>
    </recommendedName>
</protein>
<dbReference type="Gene3D" id="2.40.50.140">
    <property type="entry name" value="Nucleic acid-binding proteins"/>
    <property type="match status" value="1"/>
</dbReference>
<evidence type="ECO:0000256" key="13">
    <source>
        <dbReference type="ARBA" id="ARBA00022801"/>
    </source>
</evidence>
<feature type="domain" description="S1 motif" evidence="16">
    <location>
        <begin position="37"/>
        <end position="137"/>
    </location>
</feature>
<dbReference type="Gene3D" id="3.40.1260.20">
    <property type="entry name" value="Ribonuclease E, catalytic domain"/>
    <property type="match status" value="1"/>
</dbReference>
<gene>
    <name evidence="17" type="ORF">B9G79_00465</name>
</gene>
<comment type="similarity">
    <text evidence="3">Belongs to the RNase E/G family. RNase G subfamily.</text>
</comment>
<dbReference type="GO" id="GO:0019843">
    <property type="term" value="F:rRNA binding"/>
    <property type="evidence" value="ECO:0007669"/>
    <property type="project" value="UniProtKB-KW"/>
</dbReference>
<organism evidence="17 18">
    <name type="scientific">Bdellovibrio bacteriovorus</name>
    <dbReference type="NCBI Taxonomy" id="959"/>
    <lineage>
        <taxon>Bacteria</taxon>
        <taxon>Pseudomonadati</taxon>
        <taxon>Bdellovibrionota</taxon>
        <taxon>Bdellovibrionia</taxon>
        <taxon>Bdellovibrionales</taxon>
        <taxon>Pseudobdellovibrionaceae</taxon>
        <taxon>Bdellovibrio</taxon>
    </lineage>
</organism>
<accession>A0A1Z3N3T9</accession>